<dbReference type="PANTHER" id="PTHR43280">
    <property type="entry name" value="ARAC-FAMILY TRANSCRIPTIONAL REGULATOR"/>
    <property type="match status" value="1"/>
</dbReference>
<dbReference type="InterPro" id="IPR009057">
    <property type="entry name" value="Homeodomain-like_sf"/>
</dbReference>
<organism evidence="5 6">
    <name type="scientific">Hymenobacter crusticola</name>
    <dbReference type="NCBI Taxonomy" id="1770526"/>
    <lineage>
        <taxon>Bacteria</taxon>
        <taxon>Pseudomonadati</taxon>
        <taxon>Bacteroidota</taxon>
        <taxon>Cytophagia</taxon>
        <taxon>Cytophagales</taxon>
        <taxon>Hymenobacteraceae</taxon>
        <taxon>Hymenobacter</taxon>
    </lineage>
</organism>
<protein>
    <recommendedName>
        <fullName evidence="4">HTH araC/xylS-type domain-containing protein</fullName>
    </recommendedName>
</protein>
<evidence type="ECO:0000313" key="6">
    <source>
        <dbReference type="Proteomes" id="UP000194873"/>
    </source>
</evidence>
<dbReference type="AlphaFoldDB" id="A0A243WJ21"/>
<dbReference type="Gene3D" id="1.10.10.60">
    <property type="entry name" value="Homeodomain-like"/>
    <property type="match status" value="2"/>
</dbReference>
<gene>
    <name evidence="5" type="ORF">BXP70_01010</name>
</gene>
<accession>A0A243WJ21</accession>
<dbReference type="SUPFAM" id="SSF46689">
    <property type="entry name" value="Homeodomain-like"/>
    <property type="match status" value="1"/>
</dbReference>
<evidence type="ECO:0000313" key="5">
    <source>
        <dbReference type="EMBL" id="OUJ75904.1"/>
    </source>
</evidence>
<dbReference type="PROSITE" id="PS01124">
    <property type="entry name" value="HTH_ARAC_FAMILY_2"/>
    <property type="match status" value="1"/>
</dbReference>
<dbReference type="GO" id="GO:0043565">
    <property type="term" value="F:sequence-specific DNA binding"/>
    <property type="evidence" value="ECO:0007669"/>
    <property type="project" value="InterPro"/>
</dbReference>
<dbReference type="InterPro" id="IPR020449">
    <property type="entry name" value="Tscrpt_reg_AraC-type_HTH"/>
</dbReference>
<dbReference type="Proteomes" id="UP000194873">
    <property type="component" value="Unassembled WGS sequence"/>
</dbReference>
<proteinExistence type="predicted"/>
<dbReference type="EMBL" id="MTSE01000001">
    <property type="protein sequence ID" value="OUJ75904.1"/>
    <property type="molecule type" value="Genomic_DNA"/>
</dbReference>
<keyword evidence="3" id="KW-0804">Transcription</keyword>
<dbReference type="PRINTS" id="PR00032">
    <property type="entry name" value="HTHARAC"/>
</dbReference>
<keyword evidence="2" id="KW-0238">DNA-binding</keyword>
<dbReference type="RefSeq" id="WP_086592148.1">
    <property type="nucleotide sequence ID" value="NZ_MTSE01000001.1"/>
</dbReference>
<feature type="domain" description="HTH araC/xylS-type" evidence="4">
    <location>
        <begin position="205"/>
        <end position="304"/>
    </location>
</feature>
<evidence type="ECO:0000256" key="3">
    <source>
        <dbReference type="ARBA" id="ARBA00023163"/>
    </source>
</evidence>
<dbReference type="SMART" id="SM00342">
    <property type="entry name" value="HTH_ARAC"/>
    <property type="match status" value="1"/>
</dbReference>
<dbReference type="OrthoDB" id="1096411at2"/>
<sequence length="305" mass="34259">MKAQTASFAVLNTVADFTRHYGFAPPAHSLVTVIDLAQYPVSDFPAKPALRHLYLIVLKRHFDGQLPYGQQAYDYRQGVLGFYAPGQPVQFCPPGGAPAQAPQGWMVVFHPDLLTRRPTGPFPGNYPFFAYRVQQALALAESEEQLLNYAVAGLRQESEQPNDAFSQELLSTQLDVLLQYAHRFYHRQFPVEPTNGPDLLSRFEALLATYLDTAAEQPLPTVQHFAEALHVSPAYLGDVLRTHTGQNAQQYIHYALLEKAKRLLLSTSWSVRQTAFSLGFENPSYFSRLFKQKIGLTPAEFRQSA</sequence>
<evidence type="ECO:0000256" key="2">
    <source>
        <dbReference type="ARBA" id="ARBA00023125"/>
    </source>
</evidence>
<dbReference type="PANTHER" id="PTHR43280:SF32">
    <property type="entry name" value="TRANSCRIPTIONAL REGULATORY PROTEIN"/>
    <property type="match status" value="1"/>
</dbReference>
<evidence type="ECO:0000259" key="4">
    <source>
        <dbReference type="PROSITE" id="PS01124"/>
    </source>
</evidence>
<name>A0A243WJ21_9BACT</name>
<comment type="caution">
    <text evidence="5">The sequence shown here is derived from an EMBL/GenBank/DDBJ whole genome shotgun (WGS) entry which is preliminary data.</text>
</comment>
<keyword evidence="1" id="KW-0805">Transcription regulation</keyword>
<evidence type="ECO:0000256" key="1">
    <source>
        <dbReference type="ARBA" id="ARBA00023015"/>
    </source>
</evidence>
<dbReference type="Pfam" id="PF12833">
    <property type="entry name" value="HTH_18"/>
    <property type="match status" value="1"/>
</dbReference>
<reference evidence="5 6" key="1">
    <citation type="submission" date="2017-01" db="EMBL/GenBank/DDBJ databases">
        <title>A new Hymenobacter.</title>
        <authorList>
            <person name="Liang Y."/>
            <person name="Feng F."/>
        </authorList>
    </citation>
    <scope>NUCLEOTIDE SEQUENCE [LARGE SCALE GENOMIC DNA]</scope>
    <source>
        <strain evidence="5">MIMBbqt21</strain>
    </source>
</reference>
<dbReference type="InterPro" id="IPR018060">
    <property type="entry name" value="HTH_AraC"/>
</dbReference>
<dbReference type="GO" id="GO:0003700">
    <property type="term" value="F:DNA-binding transcription factor activity"/>
    <property type="evidence" value="ECO:0007669"/>
    <property type="project" value="InterPro"/>
</dbReference>
<keyword evidence="6" id="KW-1185">Reference proteome</keyword>